<keyword evidence="2" id="KW-1133">Transmembrane helix</keyword>
<dbReference type="EMBL" id="OBEL01000004">
    <property type="protein sequence ID" value="SNZ20164.1"/>
    <property type="molecule type" value="Genomic_DNA"/>
</dbReference>
<gene>
    <name evidence="4" type="ORF">SAMN06265368_3267</name>
</gene>
<dbReference type="SUPFAM" id="SSF51735">
    <property type="entry name" value="NAD(P)-binding Rossmann-fold domains"/>
    <property type="match status" value="1"/>
</dbReference>
<dbReference type="AlphaFoldDB" id="A0A285PEK8"/>
<feature type="transmembrane region" description="Helical" evidence="2">
    <location>
        <begin position="32"/>
        <end position="54"/>
    </location>
</feature>
<dbReference type="OrthoDB" id="9803111at2"/>
<evidence type="ECO:0000313" key="5">
    <source>
        <dbReference type="Proteomes" id="UP000219439"/>
    </source>
</evidence>
<protein>
    <submittedName>
        <fullName evidence="4">NDP-sugar epimerase, includes UDP-GlcNAc-inverting 4,6-dehydratase FlaA1 and capsular polysaccharide biosynthesis protein EpsC</fullName>
    </submittedName>
</protein>
<evidence type="ECO:0000259" key="3">
    <source>
        <dbReference type="Pfam" id="PF02719"/>
    </source>
</evidence>
<dbReference type="InterPro" id="IPR051203">
    <property type="entry name" value="Polysaccharide_Synthase-Rel"/>
</dbReference>
<dbReference type="InterPro" id="IPR036291">
    <property type="entry name" value="NAD(P)-bd_dom_sf"/>
</dbReference>
<keyword evidence="2" id="KW-0472">Membrane</keyword>
<keyword evidence="5" id="KW-1185">Reference proteome</keyword>
<dbReference type="Pfam" id="PF13727">
    <property type="entry name" value="CoA_binding_3"/>
    <property type="match status" value="1"/>
</dbReference>
<dbReference type="InterPro" id="IPR003869">
    <property type="entry name" value="Polysac_CapD-like"/>
</dbReference>
<reference evidence="4 5" key="1">
    <citation type="submission" date="2017-09" db="EMBL/GenBank/DDBJ databases">
        <authorList>
            <person name="Ehlers B."/>
            <person name="Leendertz F.H."/>
        </authorList>
    </citation>
    <scope>NUCLEOTIDE SEQUENCE [LARGE SCALE GENOMIC DNA]</scope>
    <source>
        <strain evidence="4 5">DSM 18289</strain>
    </source>
</reference>
<feature type="transmembrane region" description="Helical" evidence="2">
    <location>
        <begin position="66"/>
        <end position="88"/>
    </location>
</feature>
<name>A0A285PEK8_9HYPH</name>
<feature type="transmembrane region" description="Helical" evidence="2">
    <location>
        <begin position="94"/>
        <end position="115"/>
    </location>
</feature>
<evidence type="ECO:0000313" key="4">
    <source>
        <dbReference type="EMBL" id="SNZ20164.1"/>
    </source>
</evidence>
<dbReference type="Gene3D" id="3.40.50.720">
    <property type="entry name" value="NAD(P)-binding Rossmann-like Domain"/>
    <property type="match status" value="2"/>
</dbReference>
<dbReference type="PANTHER" id="PTHR43318">
    <property type="entry name" value="UDP-N-ACETYLGLUCOSAMINE 4,6-DEHYDRATASE"/>
    <property type="match status" value="1"/>
</dbReference>
<organism evidence="4 5">
    <name type="scientific">Cohaesibacter gelatinilyticus</name>
    <dbReference type="NCBI Taxonomy" id="372072"/>
    <lineage>
        <taxon>Bacteria</taxon>
        <taxon>Pseudomonadati</taxon>
        <taxon>Pseudomonadota</taxon>
        <taxon>Alphaproteobacteria</taxon>
        <taxon>Hyphomicrobiales</taxon>
        <taxon>Cohaesibacteraceae</taxon>
    </lineage>
</organism>
<dbReference type="PANTHER" id="PTHR43318:SF1">
    <property type="entry name" value="POLYSACCHARIDE BIOSYNTHESIS PROTEIN EPSC-RELATED"/>
    <property type="match status" value="1"/>
</dbReference>
<dbReference type="InterPro" id="IPR029063">
    <property type="entry name" value="SAM-dependent_MTases_sf"/>
</dbReference>
<sequence length="625" mass="69428">MMVIDAIFIPVCLWCAYVLRLAEWWPWERMVTHWWVFPFASLAGVAIFTHFHIYRSVLRYIGSHTLVLILKSIALLSLCIMVLGFFVVDPIMPRSVPILFAFVCTAFVASTRYFYRYYYRWVLTHLLNKQSVAIYGAGGAGVQLAIALADSEEYKAVAYIDDSENLQGSIVHGLRVFSSDDLTGLVESLDIKHVLLALPSASPEDRNRIVEKLADANIEALTVPAMSEIVTGRARIDSLRKVEIKDLLGRKAVVPDQTLITASLLNKSVMVTGAGGSIGSEICRQIIHNNPRKLVLFEASEFNLYSIERELNDHLRNKNLECEIIPILGNVCDQAHVQKIISTFNIQTIYHAAAYKHVPLVEQNILIGIRNNVFGTKTVCECAIKLGVERFILISTDKAVRTTNIMGATKRFAELIVQDIAKRSDNTILTMVRFGNVLGSSGSVVPLFLEQINNGGPVTITHPDVTRYFMTIPEAALLVIQAGSLATGGDVFVLEMGDKVKISDLAHRMIELSGRTVKNTENPHGEIEIAFTGLRPGEKMTEELVIGDNISDTVHPHILTAREHVPSSKKLQSQLAALDQAITSFDIKKAIELLSDPMIGYTRKSDIVDCLNNQEHEALDTAQEY</sequence>
<dbReference type="Proteomes" id="UP000219439">
    <property type="component" value="Unassembled WGS sequence"/>
</dbReference>
<feature type="domain" description="Polysaccharide biosynthesis protein CapD-like" evidence="3">
    <location>
        <begin position="269"/>
        <end position="562"/>
    </location>
</feature>
<evidence type="ECO:0000256" key="1">
    <source>
        <dbReference type="ARBA" id="ARBA00007430"/>
    </source>
</evidence>
<dbReference type="CDD" id="cd05237">
    <property type="entry name" value="UDP_invert_4-6DH_SDR_e"/>
    <property type="match status" value="1"/>
</dbReference>
<proteinExistence type="inferred from homology"/>
<dbReference type="SUPFAM" id="SSF53335">
    <property type="entry name" value="S-adenosyl-L-methionine-dependent methyltransferases"/>
    <property type="match status" value="1"/>
</dbReference>
<evidence type="ECO:0000256" key="2">
    <source>
        <dbReference type="SAM" id="Phobius"/>
    </source>
</evidence>
<dbReference type="Pfam" id="PF02719">
    <property type="entry name" value="Polysacc_synt_2"/>
    <property type="match status" value="1"/>
</dbReference>
<accession>A0A285PEK8</accession>
<comment type="similarity">
    <text evidence="1">Belongs to the polysaccharide synthase family.</text>
</comment>
<keyword evidence="2" id="KW-0812">Transmembrane</keyword>